<comment type="caution">
    <text evidence="2">The sequence shown here is derived from an EMBL/GenBank/DDBJ whole genome shotgun (WGS) entry which is preliminary data.</text>
</comment>
<sequence>MSKLSTLVLLAALLLLPGLSRAQLFPVDTLMKNGPLNNRVNIVFVGDGYEASDMPQYLNDVQAASTRLFSESPLRQYQQYFNLFAIKVPSAESGTSHPHTALDCYTSPLAPRVANTYFRSAFDYDSIHRQINIAGVTELGSVLAASFPSYTVAVVLVNTGEYGGSGGEIPNVVTITANSYSTEVLVHELGHTFANLADEYWAGIIYAREYPNMTELARQPGGVVRWQSWLGTNGVGIYPYAEAPAWYHPHQNCKMGQLYAPFCSVCTEALIESIHGAVRPVDSFSPGSTTLPNPTQNQQFSLRLLPPTPNTLRVKWQLDGAPLAGNVAQVTVPSARLATGTHTIEAEVIDSTVLSHSITHRTLHRYVYRWDVGQTPNGTTISAREAEYVIKTYPNPVADVLTVAYTLPQPGDVRMTVVDAAGRRLHTLTRGRQAAGSYRYELRTADLNLRPGGVYTLVLDIDGRPFSQQLVKQ</sequence>
<evidence type="ECO:0000313" key="2">
    <source>
        <dbReference type="EMBL" id="MDO7877486.1"/>
    </source>
</evidence>
<dbReference type="InterPro" id="IPR019026">
    <property type="entry name" value="Peptidase_M64_IgA"/>
</dbReference>
<keyword evidence="3" id="KW-1185">Reference proteome</keyword>
<dbReference type="RefSeq" id="WP_305008923.1">
    <property type="nucleotide sequence ID" value="NZ_JAUQSY010000020.1"/>
</dbReference>
<accession>A0ABT9BGW3</accession>
<feature type="signal peptide" evidence="1">
    <location>
        <begin position="1"/>
        <end position="22"/>
    </location>
</feature>
<dbReference type="InterPro" id="IPR024079">
    <property type="entry name" value="MetalloPept_cat_dom_sf"/>
</dbReference>
<organism evidence="2 3">
    <name type="scientific">Hymenobacter aranciens</name>
    <dbReference type="NCBI Taxonomy" id="3063996"/>
    <lineage>
        <taxon>Bacteria</taxon>
        <taxon>Pseudomonadati</taxon>
        <taxon>Bacteroidota</taxon>
        <taxon>Cytophagia</taxon>
        <taxon>Cytophagales</taxon>
        <taxon>Hymenobacteraceae</taxon>
        <taxon>Hymenobacter</taxon>
    </lineage>
</organism>
<dbReference type="Gene3D" id="3.40.390.10">
    <property type="entry name" value="Collagenase (Catalytic Domain)"/>
    <property type="match status" value="1"/>
</dbReference>
<reference evidence="2" key="1">
    <citation type="submission" date="2023-07" db="EMBL/GenBank/DDBJ databases">
        <authorList>
            <person name="Kim M.K."/>
        </authorList>
    </citation>
    <scope>NUCLEOTIDE SEQUENCE</scope>
    <source>
        <strain evidence="2">ASUV-10-1</strain>
    </source>
</reference>
<dbReference type="EMBL" id="JAUQSY010000020">
    <property type="protein sequence ID" value="MDO7877486.1"/>
    <property type="molecule type" value="Genomic_DNA"/>
</dbReference>
<name>A0ABT9BGW3_9BACT</name>
<protein>
    <submittedName>
        <fullName evidence="2">M64 family metallopeptidase</fullName>
    </submittedName>
</protein>
<feature type="chain" id="PRO_5045841956" evidence="1">
    <location>
        <begin position="23"/>
        <end position="473"/>
    </location>
</feature>
<dbReference type="NCBIfam" id="TIGR04183">
    <property type="entry name" value="Por_Secre_tail"/>
    <property type="match status" value="1"/>
</dbReference>
<keyword evidence="1" id="KW-0732">Signal</keyword>
<evidence type="ECO:0000256" key="1">
    <source>
        <dbReference type="SAM" id="SignalP"/>
    </source>
</evidence>
<gene>
    <name evidence="2" type="ORF">Q5H93_22295</name>
</gene>
<proteinExistence type="predicted"/>
<dbReference type="InterPro" id="IPR026444">
    <property type="entry name" value="Secre_tail"/>
</dbReference>
<dbReference type="Proteomes" id="UP001176429">
    <property type="component" value="Unassembled WGS sequence"/>
</dbReference>
<evidence type="ECO:0000313" key="3">
    <source>
        <dbReference type="Proteomes" id="UP001176429"/>
    </source>
</evidence>
<dbReference type="Pfam" id="PF09471">
    <property type="entry name" value="Peptidase_M64"/>
    <property type="match status" value="1"/>
</dbReference>
<dbReference type="Gene3D" id="2.60.40.4070">
    <property type="match status" value="1"/>
</dbReference>